<name>T0QJ50_SAPDV</name>
<dbReference type="EMBL" id="JH767142">
    <property type="protein sequence ID" value="EQC38014.1"/>
    <property type="molecule type" value="Genomic_DNA"/>
</dbReference>
<dbReference type="AlphaFoldDB" id="T0QJ50"/>
<keyword evidence="2" id="KW-1185">Reference proteome</keyword>
<evidence type="ECO:0000313" key="1">
    <source>
        <dbReference type="EMBL" id="EQC38014.1"/>
    </source>
</evidence>
<gene>
    <name evidence="1" type="ORF">SDRG_04444</name>
</gene>
<dbReference type="VEuPathDB" id="FungiDB:SDRG_04444"/>
<dbReference type="RefSeq" id="XP_008608341.1">
    <property type="nucleotide sequence ID" value="XM_008610119.1"/>
</dbReference>
<accession>T0QJ50</accession>
<organism evidence="1 2">
    <name type="scientific">Saprolegnia diclina (strain VS20)</name>
    <dbReference type="NCBI Taxonomy" id="1156394"/>
    <lineage>
        <taxon>Eukaryota</taxon>
        <taxon>Sar</taxon>
        <taxon>Stramenopiles</taxon>
        <taxon>Oomycota</taxon>
        <taxon>Saprolegniomycetes</taxon>
        <taxon>Saprolegniales</taxon>
        <taxon>Saprolegniaceae</taxon>
        <taxon>Saprolegnia</taxon>
    </lineage>
</organism>
<sequence>MGQTMGCCSCGPRTDALATPYDAKGILLPQVEDDSWKKHHVSGYTAAMLAEDQSYTPPRFVGQVPAEAAWEL</sequence>
<dbReference type="Proteomes" id="UP000030762">
    <property type="component" value="Unassembled WGS sequence"/>
</dbReference>
<protein>
    <submittedName>
        <fullName evidence="1">Uncharacterized protein</fullName>
    </submittedName>
</protein>
<dbReference type="OrthoDB" id="58493at2759"/>
<dbReference type="InParanoid" id="T0QJ50"/>
<evidence type="ECO:0000313" key="2">
    <source>
        <dbReference type="Proteomes" id="UP000030762"/>
    </source>
</evidence>
<proteinExistence type="predicted"/>
<dbReference type="OMA" id="GCCSCGP"/>
<dbReference type="GeneID" id="19945171"/>
<reference evidence="1 2" key="1">
    <citation type="submission" date="2012-04" db="EMBL/GenBank/DDBJ databases">
        <title>The Genome Sequence of Saprolegnia declina VS20.</title>
        <authorList>
            <consortium name="The Broad Institute Genome Sequencing Platform"/>
            <person name="Russ C."/>
            <person name="Nusbaum C."/>
            <person name="Tyler B."/>
            <person name="van West P."/>
            <person name="Dieguez-Uribeondo J."/>
            <person name="de Bruijn I."/>
            <person name="Tripathy S."/>
            <person name="Jiang R."/>
            <person name="Young S.K."/>
            <person name="Zeng Q."/>
            <person name="Gargeya S."/>
            <person name="Fitzgerald M."/>
            <person name="Haas B."/>
            <person name="Abouelleil A."/>
            <person name="Alvarado L."/>
            <person name="Arachchi H.M."/>
            <person name="Berlin A."/>
            <person name="Chapman S.B."/>
            <person name="Goldberg J."/>
            <person name="Griggs A."/>
            <person name="Gujja S."/>
            <person name="Hansen M."/>
            <person name="Howarth C."/>
            <person name="Imamovic A."/>
            <person name="Larimer J."/>
            <person name="McCowen C."/>
            <person name="Montmayeur A."/>
            <person name="Murphy C."/>
            <person name="Neiman D."/>
            <person name="Pearson M."/>
            <person name="Priest M."/>
            <person name="Roberts A."/>
            <person name="Saif S."/>
            <person name="Shea T."/>
            <person name="Sisk P."/>
            <person name="Sykes S."/>
            <person name="Wortman J."/>
            <person name="Nusbaum C."/>
            <person name="Birren B."/>
        </authorList>
    </citation>
    <scope>NUCLEOTIDE SEQUENCE [LARGE SCALE GENOMIC DNA]</scope>
    <source>
        <strain evidence="1 2">VS20</strain>
    </source>
</reference>